<feature type="transmembrane region" description="Helical" evidence="1">
    <location>
        <begin position="12"/>
        <end position="33"/>
    </location>
</feature>
<dbReference type="EMBL" id="BRXX01000075">
    <property type="protein sequence ID" value="GMH87695.1"/>
    <property type="molecule type" value="Genomic_DNA"/>
</dbReference>
<organism evidence="2 3">
    <name type="scientific">Triparma verrucosa</name>
    <dbReference type="NCBI Taxonomy" id="1606542"/>
    <lineage>
        <taxon>Eukaryota</taxon>
        <taxon>Sar</taxon>
        <taxon>Stramenopiles</taxon>
        <taxon>Ochrophyta</taxon>
        <taxon>Bolidophyceae</taxon>
        <taxon>Parmales</taxon>
        <taxon>Triparmaceae</taxon>
        <taxon>Triparma</taxon>
    </lineage>
</organism>
<name>A0A9W7ERW9_9STRA</name>
<comment type="caution">
    <text evidence="2">The sequence shown here is derived from an EMBL/GenBank/DDBJ whole genome shotgun (WGS) entry which is preliminary data.</text>
</comment>
<reference evidence="3" key="1">
    <citation type="journal article" date="2023" name="Commun. Biol.">
        <title>Genome analysis of Parmales, the sister group of diatoms, reveals the evolutionary specialization of diatoms from phago-mixotrophs to photoautotrophs.</title>
        <authorList>
            <person name="Ban H."/>
            <person name="Sato S."/>
            <person name="Yoshikawa S."/>
            <person name="Yamada K."/>
            <person name="Nakamura Y."/>
            <person name="Ichinomiya M."/>
            <person name="Sato N."/>
            <person name="Blanc-Mathieu R."/>
            <person name="Endo H."/>
            <person name="Kuwata A."/>
            <person name="Ogata H."/>
        </authorList>
    </citation>
    <scope>NUCLEOTIDE SEQUENCE [LARGE SCALE GENOMIC DNA]</scope>
    <source>
        <strain evidence="3">NIES 3699</strain>
    </source>
</reference>
<dbReference type="Proteomes" id="UP001165160">
    <property type="component" value="Unassembled WGS sequence"/>
</dbReference>
<sequence length="304" mass="35253">MPSGKGQRSFKRLVVLAMAVSLIFFTYGVLLSLNNLPVDRASDKLVGWHHERVADERCALLFFGLPKHLKDISLPSIRKYIMKANPNCDVYAHTYSVVSISNKRNGEESSPIHPEDIYSLTKEHAIDSEADFLIAHNLSYYRNLFPYEEPWVYPTSMDNMIKQWHSISQVWKLMEASEVDYHRVGLFRLDVLYVHEISITGREDVAVVPNFLKSGGMNDRMFYGRRDNAEVWATKRFDLAQSYIDRYQDRGLHSEKFMEFLMRNIPVEEKSICFHRVRGTGKINKDCSLGFFNDLKTSIFGYSI</sequence>
<accession>A0A9W7ERW9</accession>
<keyword evidence="1" id="KW-0812">Transmembrane</keyword>
<evidence type="ECO:0000313" key="2">
    <source>
        <dbReference type="EMBL" id="GMH87695.1"/>
    </source>
</evidence>
<proteinExistence type="predicted"/>
<keyword evidence="1" id="KW-1133">Transmembrane helix</keyword>
<keyword evidence="3" id="KW-1185">Reference proteome</keyword>
<keyword evidence="1" id="KW-0472">Membrane</keyword>
<evidence type="ECO:0000313" key="3">
    <source>
        <dbReference type="Proteomes" id="UP001165160"/>
    </source>
</evidence>
<evidence type="ECO:0000256" key="1">
    <source>
        <dbReference type="SAM" id="Phobius"/>
    </source>
</evidence>
<protein>
    <submittedName>
        <fullName evidence="2">Uncharacterized protein</fullName>
    </submittedName>
</protein>
<gene>
    <name evidence="2" type="ORF">TrVE_jg2800</name>
</gene>
<dbReference type="AlphaFoldDB" id="A0A9W7ERW9"/>